<organism evidence="1 2">
    <name type="scientific">Lentinula aff. lateritia</name>
    <dbReference type="NCBI Taxonomy" id="2804960"/>
    <lineage>
        <taxon>Eukaryota</taxon>
        <taxon>Fungi</taxon>
        <taxon>Dikarya</taxon>
        <taxon>Basidiomycota</taxon>
        <taxon>Agaricomycotina</taxon>
        <taxon>Agaricomycetes</taxon>
        <taxon>Agaricomycetidae</taxon>
        <taxon>Agaricales</taxon>
        <taxon>Marasmiineae</taxon>
        <taxon>Omphalotaceae</taxon>
        <taxon>Lentinula</taxon>
    </lineage>
</organism>
<evidence type="ECO:0000313" key="2">
    <source>
        <dbReference type="Proteomes" id="UP001163835"/>
    </source>
</evidence>
<accession>A0ACC1TP23</accession>
<dbReference type="Proteomes" id="UP001163835">
    <property type="component" value="Unassembled WGS sequence"/>
</dbReference>
<keyword evidence="2" id="KW-1185">Reference proteome</keyword>
<dbReference type="EMBL" id="MU795422">
    <property type="protein sequence ID" value="KAJ3806462.1"/>
    <property type="molecule type" value="Genomic_DNA"/>
</dbReference>
<gene>
    <name evidence="1" type="ORF">F5876DRAFT_80673</name>
</gene>
<evidence type="ECO:0000313" key="1">
    <source>
        <dbReference type="EMBL" id="KAJ3806462.1"/>
    </source>
</evidence>
<proteinExistence type="predicted"/>
<protein>
    <submittedName>
        <fullName evidence="1">Uncharacterized protein</fullName>
    </submittedName>
</protein>
<comment type="caution">
    <text evidence="1">The sequence shown here is derived from an EMBL/GenBank/DDBJ whole genome shotgun (WGS) entry which is preliminary data.</text>
</comment>
<reference evidence="1" key="1">
    <citation type="submission" date="2022-09" db="EMBL/GenBank/DDBJ databases">
        <title>A Global Phylogenomic Analysis of the Shiitake Genus Lentinula.</title>
        <authorList>
            <consortium name="DOE Joint Genome Institute"/>
            <person name="Sierra-Patev S."/>
            <person name="Min B."/>
            <person name="Naranjo-Ortiz M."/>
            <person name="Looney B."/>
            <person name="Konkel Z."/>
            <person name="Slot J.C."/>
            <person name="Sakamoto Y."/>
            <person name="Steenwyk J.L."/>
            <person name="Rokas A."/>
            <person name="Carro J."/>
            <person name="Camarero S."/>
            <person name="Ferreira P."/>
            <person name="Molpeceres G."/>
            <person name="Ruiz-Duenas F.J."/>
            <person name="Serrano A."/>
            <person name="Henrissat B."/>
            <person name="Drula E."/>
            <person name="Hughes K.W."/>
            <person name="Mata J.L."/>
            <person name="Ishikawa N.K."/>
            <person name="Vargas-Isla R."/>
            <person name="Ushijima S."/>
            <person name="Smith C.A."/>
            <person name="Ahrendt S."/>
            <person name="Andreopoulos W."/>
            <person name="He G."/>
            <person name="Labutti K."/>
            <person name="Lipzen A."/>
            <person name="Ng V."/>
            <person name="Riley R."/>
            <person name="Sandor L."/>
            <person name="Barry K."/>
            <person name="Martinez A.T."/>
            <person name="Xiao Y."/>
            <person name="Gibbons J.G."/>
            <person name="Terashima K."/>
            <person name="Grigoriev I.V."/>
            <person name="Hibbett D.S."/>
        </authorList>
    </citation>
    <scope>NUCLEOTIDE SEQUENCE</scope>
    <source>
        <strain evidence="1">TMI1499</strain>
    </source>
</reference>
<sequence length="321" mass="35389">MVTFSGSLLAPFSATKGAECFIIREARRDELKTIGWAAAEAFIHDAIAHYFSGTTKQMSVIDKADLRALYDLYYFVVKACIIGGGRVVVVVPTVEESFGSMAATTIAAVVCWYPPRKRISALNAIRGGILRCLRNWGLNGLNRMSKEYSHTTHGVFEEAFSLKAIEKPSSEVGIGRRNKGTVLLESDSWYVQLVFSSKQYEGRGEYPSSPPSGRCFDDLYLGLMSILMREGFAYAHSVTPGIPVTLDATSSRARDRYMHLGYELMEPQTLIGVGKATSLGIAPSKNNSGYGNELTGVPYWCMVNWEPVESLRGNEEDTVFN</sequence>
<name>A0ACC1TP23_9AGAR</name>